<evidence type="ECO:0000259" key="10">
    <source>
        <dbReference type="Pfam" id="PF14521"/>
    </source>
</evidence>
<dbReference type="eggNOG" id="ENOG502STWU">
    <property type="taxonomic scope" value="Eukaryota"/>
</dbReference>
<keyword evidence="3" id="KW-0645">Protease</keyword>
<feature type="domain" description="Lysine-specific metallo-endopeptidase" evidence="10">
    <location>
        <begin position="99"/>
        <end position="245"/>
    </location>
</feature>
<dbReference type="InterPro" id="IPR029463">
    <property type="entry name" value="Lys_MEP"/>
</dbReference>
<dbReference type="InterPro" id="IPR050414">
    <property type="entry name" value="Fungal_M35_metalloproteases"/>
</dbReference>
<keyword evidence="12" id="KW-1185">Reference proteome</keyword>
<dbReference type="GO" id="GO:0046872">
    <property type="term" value="F:metal ion binding"/>
    <property type="evidence" value="ECO:0007669"/>
    <property type="project" value="UniProtKB-KW"/>
</dbReference>
<feature type="region of interest" description="Disordered" evidence="8">
    <location>
        <begin position="273"/>
        <end position="358"/>
    </location>
</feature>
<keyword evidence="6" id="KW-0862">Zinc</keyword>
<dbReference type="GO" id="GO:0006508">
    <property type="term" value="P:proteolysis"/>
    <property type="evidence" value="ECO:0007669"/>
    <property type="project" value="UniProtKB-KW"/>
</dbReference>
<proteinExistence type="inferred from homology"/>
<evidence type="ECO:0000256" key="5">
    <source>
        <dbReference type="ARBA" id="ARBA00022801"/>
    </source>
</evidence>
<dbReference type="AlphaFoldDB" id="M1WGN9"/>
<feature type="signal peptide" evidence="9">
    <location>
        <begin position="1"/>
        <end position="19"/>
    </location>
</feature>
<dbReference type="EMBL" id="CAGA01000036">
    <property type="protein sequence ID" value="CCE31949.1"/>
    <property type="molecule type" value="Genomic_DNA"/>
</dbReference>
<keyword evidence="9" id="KW-0732">Signal</keyword>
<evidence type="ECO:0000256" key="9">
    <source>
        <dbReference type="SAM" id="SignalP"/>
    </source>
</evidence>
<evidence type="ECO:0000256" key="2">
    <source>
        <dbReference type="ARBA" id="ARBA00010279"/>
    </source>
</evidence>
<dbReference type="SUPFAM" id="SSF55486">
    <property type="entry name" value="Metalloproteases ('zincins'), catalytic domain"/>
    <property type="match status" value="1"/>
</dbReference>
<keyword evidence="4" id="KW-0479">Metal-binding</keyword>
<dbReference type="GO" id="GO:0004222">
    <property type="term" value="F:metalloendopeptidase activity"/>
    <property type="evidence" value="ECO:0007669"/>
    <property type="project" value="InterPro"/>
</dbReference>
<evidence type="ECO:0000256" key="1">
    <source>
        <dbReference type="ARBA" id="ARBA00001947"/>
    </source>
</evidence>
<feature type="chain" id="PRO_5004019234" description="Lysine-specific metallo-endopeptidase domain-containing protein" evidence="9">
    <location>
        <begin position="20"/>
        <end position="413"/>
    </location>
</feature>
<keyword evidence="7" id="KW-0482">Metalloprotease</keyword>
<comment type="caution">
    <text evidence="11">The sequence shown here is derived from an EMBL/GenBank/DDBJ whole genome shotgun (WGS) entry which is preliminary data.</text>
</comment>
<dbReference type="Proteomes" id="UP000016801">
    <property type="component" value="Unassembled WGS sequence"/>
</dbReference>
<gene>
    <name evidence="11" type="ORF">CPUR_05806</name>
</gene>
<dbReference type="InterPro" id="IPR024079">
    <property type="entry name" value="MetalloPept_cat_dom_sf"/>
</dbReference>
<comment type="similarity">
    <text evidence="2">Belongs to the peptidase M35 family.</text>
</comment>
<evidence type="ECO:0000256" key="4">
    <source>
        <dbReference type="ARBA" id="ARBA00022723"/>
    </source>
</evidence>
<evidence type="ECO:0000313" key="12">
    <source>
        <dbReference type="Proteomes" id="UP000016801"/>
    </source>
</evidence>
<organism evidence="11 12">
    <name type="scientific">Claviceps purpurea (strain 20.1)</name>
    <name type="common">Ergot fungus</name>
    <name type="synonym">Sphacelia segetum</name>
    <dbReference type="NCBI Taxonomy" id="1111077"/>
    <lineage>
        <taxon>Eukaryota</taxon>
        <taxon>Fungi</taxon>
        <taxon>Dikarya</taxon>
        <taxon>Ascomycota</taxon>
        <taxon>Pezizomycotina</taxon>
        <taxon>Sordariomycetes</taxon>
        <taxon>Hypocreomycetidae</taxon>
        <taxon>Hypocreales</taxon>
        <taxon>Clavicipitaceae</taxon>
        <taxon>Claviceps</taxon>
    </lineage>
</organism>
<name>M1WGN9_CLAP2</name>
<dbReference type="Pfam" id="PF14521">
    <property type="entry name" value="Aspzincin_M35"/>
    <property type="match status" value="1"/>
</dbReference>
<comment type="cofactor">
    <cofactor evidence="1">
        <name>Zn(2+)</name>
        <dbReference type="ChEBI" id="CHEBI:29105"/>
    </cofactor>
</comment>
<feature type="compositionally biased region" description="Gly residues" evidence="8">
    <location>
        <begin position="282"/>
        <end position="300"/>
    </location>
</feature>
<dbReference type="PANTHER" id="PTHR37016:SF3">
    <property type="entry name" value="NEUTRAL PROTEASE 2-RELATED"/>
    <property type="match status" value="1"/>
</dbReference>
<dbReference type="VEuPathDB" id="FungiDB:CPUR_05806"/>
<dbReference type="PANTHER" id="PTHR37016">
    <property type="match status" value="1"/>
</dbReference>
<evidence type="ECO:0000256" key="8">
    <source>
        <dbReference type="SAM" id="MobiDB-lite"/>
    </source>
</evidence>
<evidence type="ECO:0000256" key="7">
    <source>
        <dbReference type="ARBA" id="ARBA00023049"/>
    </source>
</evidence>
<sequence>MKSHSFLCCGALLCNAVAAFHIPYLRSPSLWQADATATGPDGKSPSCLDGGPDDVTLYNTSLPSKRSLDDSCGSNRTLVEQAYKDCATTARAGERLARAKNSVSSALLKGIFKDDSDETRNHVAEHLATIAVECEKNGEGITPVRCGFHIKLCDENPYLWGHTLRLEINGARPKNGTNMVTLCPVALHTERNTCDNNKHILGDVLLHEMSHSWGLTKDHAYGMEQIKMMNTSFSLMNADSYTIFAKSAKLGCVVVGARLIGWPWGLPWIGGNPSGEDNNNGNGNGNDNGSGNGNGNGNGNDGDNEKGKPKSSAGRQGGSGNMPNSSSKGRPSGESLGGEQDGDHSHTQDHDGPCPYRKAVAPHSAVITTAIRPRRSTVIVTVTRPPTSTVIVTASPQQDPESGPDALWVVASV</sequence>
<reference evidence="11 12" key="1">
    <citation type="journal article" date="2013" name="PLoS Genet.">
        <title>Plant-symbiotic fungi as chemical engineers: Multi-genome analysis of the Clavicipitaceae reveals dynamics of alkaloid loci.</title>
        <authorList>
            <person name="Schardl C.L."/>
            <person name="Young C.A."/>
            <person name="Hesse U."/>
            <person name="Amyotte S.G."/>
            <person name="Andreeva K."/>
            <person name="Calie P.J."/>
            <person name="Fleetwood D.J."/>
            <person name="Haws D.C."/>
            <person name="Moore N."/>
            <person name="Oeser B."/>
            <person name="Panaccione D.G."/>
            <person name="Schweri K.K."/>
            <person name="Voisey C.R."/>
            <person name="Farman M.L."/>
            <person name="Jaromczyk J.W."/>
            <person name="Roe B.A."/>
            <person name="O'Sullivan D.M."/>
            <person name="Scott B."/>
            <person name="Tudzynski P."/>
            <person name="An Z."/>
            <person name="Arnaoudova E.G."/>
            <person name="Bullock C.T."/>
            <person name="Charlton N.D."/>
            <person name="Chen L."/>
            <person name="Cox M."/>
            <person name="Dinkins R.D."/>
            <person name="Florea S."/>
            <person name="Glenn A.E."/>
            <person name="Gordon A."/>
            <person name="Gueldener U."/>
            <person name="Harris D.R."/>
            <person name="Hollin W."/>
            <person name="Jaromczyk J."/>
            <person name="Johnson R.D."/>
            <person name="Khan A.K."/>
            <person name="Leistner E."/>
            <person name="Leuchtmann A."/>
            <person name="Li C."/>
            <person name="Liu J."/>
            <person name="Liu J."/>
            <person name="Liu M."/>
            <person name="Mace W."/>
            <person name="Machado C."/>
            <person name="Nagabhyru P."/>
            <person name="Pan J."/>
            <person name="Schmid J."/>
            <person name="Sugawara K."/>
            <person name="Steiner U."/>
            <person name="Takach J.E."/>
            <person name="Tanaka E."/>
            <person name="Webb J.S."/>
            <person name="Wilson E.V."/>
            <person name="Wiseman J.L."/>
            <person name="Yoshida R."/>
            <person name="Zeng Z."/>
        </authorList>
    </citation>
    <scope>NUCLEOTIDE SEQUENCE [LARGE SCALE GENOMIC DNA]</scope>
    <source>
        <strain evidence="11 12">20.1</strain>
    </source>
</reference>
<protein>
    <recommendedName>
        <fullName evidence="10">Lysine-specific metallo-endopeptidase domain-containing protein</fullName>
    </recommendedName>
</protein>
<dbReference type="STRING" id="1111077.M1WGN9"/>
<evidence type="ECO:0000256" key="6">
    <source>
        <dbReference type="ARBA" id="ARBA00022833"/>
    </source>
</evidence>
<dbReference type="Gene3D" id="3.40.390.10">
    <property type="entry name" value="Collagenase (Catalytic Domain)"/>
    <property type="match status" value="1"/>
</dbReference>
<evidence type="ECO:0000256" key="3">
    <source>
        <dbReference type="ARBA" id="ARBA00022670"/>
    </source>
</evidence>
<keyword evidence="5" id="KW-0378">Hydrolase</keyword>
<dbReference type="OrthoDB" id="412874at2759"/>
<accession>M1WGN9</accession>
<dbReference type="HOGENOM" id="CLU_055304_0_0_1"/>
<evidence type="ECO:0000313" key="11">
    <source>
        <dbReference type="EMBL" id="CCE31949.1"/>
    </source>
</evidence>
<dbReference type="CDD" id="cd11008">
    <property type="entry name" value="M35_deuterolysin_like"/>
    <property type="match status" value="1"/>
</dbReference>
<feature type="compositionally biased region" description="Basic and acidic residues" evidence="8">
    <location>
        <begin position="341"/>
        <end position="352"/>
    </location>
</feature>